<reference evidence="3 4" key="1">
    <citation type="submission" date="2015-01" db="EMBL/GenBank/DDBJ databases">
        <title>Jeotgalibacillus campisalis genome sequencing.</title>
        <authorList>
            <person name="Goh K.M."/>
            <person name="Chan K.-G."/>
            <person name="Yaakop A.S."/>
            <person name="Ee R."/>
            <person name="Gan H.M."/>
            <person name="Chan C.S."/>
        </authorList>
    </citation>
    <scope>NUCLEOTIDE SEQUENCE [LARGE SCALE GENOMIC DNA]</scope>
    <source>
        <strain evidence="3 4">SF-57</strain>
    </source>
</reference>
<organism evidence="3 4">
    <name type="scientific">Jeotgalibacillus campisalis</name>
    <dbReference type="NCBI Taxonomy" id="220754"/>
    <lineage>
        <taxon>Bacteria</taxon>
        <taxon>Bacillati</taxon>
        <taxon>Bacillota</taxon>
        <taxon>Bacilli</taxon>
        <taxon>Bacillales</taxon>
        <taxon>Caryophanaceae</taxon>
        <taxon>Jeotgalibacillus</taxon>
    </lineage>
</organism>
<dbReference type="PANTHER" id="PTHR13887:SF47">
    <property type="entry name" value="CLPXP ADAPTER PROTEIN SPXH"/>
    <property type="match status" value="1"/>
</dbReference>
<dbReference type="InterPro" id="IPR046404">
    <property type="entry name" value="Adapter_SpxH"/>
</dbReference>
<proteinExistence type="inferred from homology"/>
<keyword evidence="4" id="KW-1185">Reference proteome</keyword>
<dbReference type="Proteomes" id="UP000031972">
    <property type="component" value="Unassembled WGS sequence"/>
</dbReference>
<dbReference type="EMBL" id="JXRR01000014">
    <property type="protein sequence ID" value="KIL47419.1"/>
    <property type="molecule type" value="Genomic_DNA"/>
</dbReference>
<comment type="similarity">
    <text evidence="2">Belongs to the SpxH family.</text>
</comment>
<protein>
    <recommendedName>
        <fullName evidence="2">ClpXP adapter protein SpxH</fullName>
    </recommendedName>
</protein>
<comment type="function">
    <text evidence="2">Adapter protein required for efficient degradation of Spx by ClpXP under non-stress conditions. Interaction with Spx stabilizes Spx and exposes the C-terminus of Spx for recognition and proteolysis by ClpXP.</text>
</comment>
<evidence type="ECO:0000256" key="1">
    <source>
        <dbReference type="ARBA" id="ARBA00022490"/>
    </source>
</evidence>
<dbReference type="HAMAP" id="MF_02245">
    <property type="entry name" value="Adapter_SpxH"/>
    <property type="match status" value="1"/>
</dbReference>
<dbReference type="PATRIC" id="fig|220754.4.peg.1607"/>
<dbReference type="PANTHER" id="PTHR13887">
    <property type="entry name" value="GLUTATHIONE S-TRANSFERASE KAPPA"/>
    <property type="match status" value="1"/>
</dbReference>
<dbReference type="SUPFAM" id="SSF52833">
    <property type="entry name" value="Thioredoxin-like"/>
    <property type="match status" value="1"/>
</dbReference>
<dbReference type="Gene3D" id="3.40.30.10">
    <property type="entry name" value="Glutaredoxin"/>
    <property type="match status" value="1"/>
</dbReference>
<comment type="subunit">
    <text evidence="2">Interacts with Spx.</text>
</comment>
<evidence type="ECO:0000313" key="3">
    <source>
        <dbReference type="EMBL" id="KIL47419.1"/>
    </source>
</evidence>
<dbReference type="GO" id="GO:0005737">
    <property type="term" value="C:cytoplasm"/>
    <property type="evidence" value="ECO:0007669"/>
    <property type="project" value="UniProtKB-SubCell"/>
</dbReference>
<evidence type="ECO:0000313" key="4">
    <source>
        <dbReference type="Proteomes" id="UP000031972"/>
    </source>
</evidence>
<dbReference type="AlphaFoldDB" id="A0A0C2S025"/>
<gene>
    <name evidence="2" type="primary">spxH</name>
    <name evidence="3" type="ORF">KR50_15860</name>
</gene>
<evidence type="ECO:0000256" key="2">
    <source>
        <dbReference type="HAMAP-Rule" id="MF_02245"/>
    </source>
</evidence>
<sequence>MTAKHWSDANWQELEKKPLEIYMFVDPICPDCWSLEPIIKKLIMEYGSYIRIKYVLKGSLSGLNKRDRANASILSSQDNARSLNGNAGLNGHEWHSTPMTSPFIASVAIKAAELQGKRAGSRFLRTLQERLFLKEQDISELEVLQICADEAKLDLDEFCQDIHSPSASKAFQCDMKIATEMEVQSTPTLVFFNENIEDEGIKVEGVYPYEVYVQIIEEMVGNPEKNQLPTIDEFIEQFKIVASPELAIIYNISVQQAEKELKKRMFQQKIEQITTKNGTFWRFLS</sequence>
<comment type="caution">
    <text evidence="3">The sequence shown here is derived from an EMBL/GenBank/DDBJ whole genome shotgun (WGS) entry which is preliminary data.</text>
</comment>
<comment type="subcellular location">
    <subcellularLocation>
        <location evidence="2">Cytoplasm</location>
    </subcellularLocation>
</comment>
<dbReference type="RefSeq" id="WP_041056925.1">
    <property type="nucleotide sequence ID" value="NZ_JXRR01000014.1"/>
</dbReference>
<dbReference type="InterPro" id="IPR036249">
    <property type="entry name" value="Thioredoxin-like_sf"/>
</dbReference>
<dbReference type="Pfam" id="PF13743">
    <property type="entry name" value="Thioredoxin_5"/>
    <property type="match status" value="1"/>
</dbReference>
<dbReference type="CDD" id="cd03025">
    <property type="entry name" value="DsbA_FrnE_like"/>
    <property type="match status" value="1"/>
</dbReference>
<accession>A0A0C2S025</accession>
<keyword evidence="1 2" id="KW-0963">Cytoplasm</keyword>
<name>A0A0C2S025_9BACL</name>